<keyword evidence="1 3" id="KW-0963">Cytoplasm</keyword>
<keyword evidence="2 3" id="KW-0501">Molybdenum cofactor biosynthesis</keyword>
<organism evidence="5 6">
    <name type="scientific">Candidatus Obscuribacter phosphatis</name>
    <dbReference type="NCBI Taxonomy" id="1906157"/>
    <lineage>
        <taxon>Bacteria</taxon>
        <taxon>Bacillati</taxon>
        <taxon>Candidatus Melainabacteria</taxon>
        <taxon>Candidatus Obscuribacterales</taxon>
        <taxon>Candidatus Obscuribacteraceae</taxon>
        <taxon>Candidatus Obscuribacter</taxon>
    </lineage>
</organism>
<dbReference type="SUPFAM" id="SSF53927">
    <property type="entry name" value="Cytidine deaminase-like"/>
    <property type="match status" value="1"/>
</dbReference>
<dbReference type="EMBL" id="JAFLCK010000002">
    <property type="protein sequence ID" value="MBN8659103.1"/>
    <property type="molecule type" value="Genomic_DNA"/>
</dbReference>
<accession>A0A8J7PFI6</accession>
<sequence length="340" mass="36297">MPEQTPNSNSAEKSRSIMSVQTVRVSNAGESQSQRQSESQSHRQSESQSQSKTLSQVISEDWLSVEAPLEIYLREPAKTIAVTMRTPGNDEDLALGFLYSEGVISNIDQILQVESLGQDSIAVSLKYPDKVNLDALSLERHSYVSSSCGVCGKKSIDTAKTQSLVQPLSKKVSAELLYELPKTLQAQQPDFGSTGGIHASALFDLEGRLLAVREDVGRHNALDKLIGDRLKQDLLPLEDTILLLSGRASFELLQKAAKAGIALVASVGAPSSLAYETARACNITLVGFLRQSRFNVYCGDGIAQQATANASASAEISTSASASSNGSAGTNNTLEANMTE</sequence>
<feature type="region of interest" description="Disordered" evidence="4">
    <location>
        <begin position="1"/>
        <end position="53"/>
    </location>
</feature>
<protein>
    <recommendedName>
        <fullName evidence="3">Sulfur carrier protein FdhD</fullName>
    </recommendedName>
</protein>
<feature type="compositionally biased region" description="Low complexity" evidence="4">
    <location>
        <begin position="320"/>
        <end position="333"/>
    </location>
</feature>
<reference evidence="5" key="1">
    <citation type="submission" date="2021-02" db="EMBL/GenBank/DDBJ databases">
        <title>Genome-Resolved Metagenomics of a Microbial Community Performing Photosynthetic Biological Nutrient Removal.</title>
        <authorList>
            <person name="Mcdaniel E.A."/>
        </authorList>
    </citation>
    <scope>NUCLEOTIDE SEQUENCE</scope>
    <source>
        <strain evidence="5">UWPOB_OBS1</strain>
    </source>
</reference>
<evidence type="ECO:0000313" key="5">
    <source>
        <dbReference type="EMBL" id="MBN8659103.1"/>
    </source>
</evidence>
<comment type="subcellular location">
    <subcellularLocation>
        <location evidence="3">Cytoplasm</location>
    </subcellularLocation>
</comment>
<evidence type="ECO:0000256" key="3">
    <source>
        <dbReference type="HAMAP-Rule" id="MF_00187"/>
    </source>
</evidence>
<comment type="similarity">
    <text evidence="3">Belongs to the FdhD family.</text>
</comment>
<dbReference type="InterPro" id="IPR003786">
    <property type="entry name" value="FdhD"/>
</dbReference>
<dbReference type="PANTHER" id="PTHR30592">
    <property type="entry name" value="FORMATE DEHYDROGENASE"/>
    <property type="match status" value="1"/>
</dbReference>
<dbReference type="AlphaFoldDB" id="A0A8J7PFI6"/>
<dbReference type="Proteomes" id="UP000664277">
    <property type="component" value="Unassembled WGS sequence"/>
</dbReference>
<dbReference type="HAMAP" id="MF_00187">
    <property type="entry name" value="FdhD"/>
    <property type="match status" value="1"/>
</dbReference>
<gene>
    <name evidence="3 5" type="primary">fdhD</name>
    <name evidence="5" type="ORF">J0M35_01985</name>
</gene>
<dbReference type="NCBIfam" id="TIGR00129">
    <property type="entry name" value="fdhD_narQ"/>
    <property type="match status" value="1"/>
</dbReference>
<dbReference type="GO" id="GO:0097163">
    <property type="term" value="F:sulfur carrier activity"/>
    <property type="evidence" value="ECO:0007669"/>
    <property type="project" value="UniProtKB-UniRule"/>
</dbReference>
<comment type="function">
    <text evidence="3">Required for formate dehydrogenase (FDH) activity. Acts as a sulfur carrier protein that transfers sulfur from IscS to the molybdenum cofactor prior to its insertion into FDH.</text>
</comment>
<dbReference type="Gene3D" id="3.40.140.10">
    <property type="entry name" value="Cytidine Deaminase, domain 2"/>
    <property type="match status" value="1"/>
</dbReference>
<feature type="active site" description="Cysteine persulfide intermediate" evidence="3">
    <location>
        <position position="148"/>
    </location>
</feature>
<dbReference type="InterPro" id="IPR016193">
    <property type="entry name" value="Cytidine_deaminase-like"/>
</dbReference>
<evidence type="ECO:0000256" key="2">
    <source>
        <dbReference type="ARBA" id="ARBA00023150"/>
    </source>
</evidence>
<dbReference type="GO" id="GO:0006777">
    <property type="term" value="P:Mo-molybdopterin cofactor biosynthetic process"/>
    <property type="evidence" value="ECO:0007669"/>
    <property type="project" value="UniProtKB-UniRule"/>
</dbReference>
<evidence type="ECO:0000313" key="6">
    <source>
        <dbReference type="Proteomes" id="UP000664277"/>
    </source>
</evidence>
<dbReference type="GO" id="GO:0005737">
    <property type="term" value="C:cytoplasm"/>
    <property type="evidence" value="ECO:0007669"/>
    <property type="project" value="UniProtKB-SubCell"/>
</dbReference>
<dbReference type="Gene3D" id="3.10.20.10">
    <property type="match status" value="1"/>
</dbReference>
<dbReference type="GO" id="GO:0016783">
    <property type="term" value="F:sulfurtransferase activity"/>
    <property type="evidence" value="ECO:0007669"/>
    <property type="project" value="InterPro"/>
</dbReference>
<name>A0A8J7PFI6_9BACT</name>
<dbReference type="PANTHER" id="PTHR30592:SF1">
    <property type="entry name" value="SULFUR CARRIER PROTEIN FDHD"/>
    <property type="match status" value="1"/>
</dbReference>
<proteinExistence type="inferred from homology"/>
<evidence type="ECO:0000256" key="1">
    <source>
        <dbReference type="ARBA" id="ARBA00022490"/>
    </source>
</evidence>
<evidence type="ECO:0000256" key="4">
    <source>
        <dbReference type="SAM" id="MobiDB-lite"/>
    </source>
</evidence>
<feature type="compositionally biased region" description="Low complexity" evidence="4">
    <location>
        <begin position="30"/>
        <end position="39"/>
    </location>
</feature>
<feature type="compositionally biased region" description="Polar residues" evidence="4">
    <location>
        <begin position="1"/>
        <end position="29"/>
    </location>
</feature>
<feature type="region of interest" description="Disordered" evidence="4">
    <location>
        <begin position="320"/>
        <end position="340"/>
    </location>
</feature>
<comment type="caution">
    <text evidence="5">The sequence shown here is derived from an EMBL/GenBank/DDBJ whole genome shotgun (WGS) entry which is preliminary data.</text>
</comment>
<dbReference type="Pfam" id="PF02634">
    <property type="entry name" value="FdhD-NarQ"/>
    <property type="match status" value="1"/>
</dbReference>
<feature type="binding site" evidence="3">
    <location>
        <begin position="288"/>
        <end position="293"/>
    </location>
    <ligand>
        <name>Mo-bis(molybdopterin guanine dinucleotide)</name>
        <dbReference type="ChEBI" id="CHEBI:60539"/>
    </ligand>
</feature>